<dbReference type="InterPro" id="IPR018309">
    <property type="entry name" value="Tscrpt_reg_PadR_C"/>
</dbReference>
<evidence type="ECO:0000259" key="3">
    <source>
        <dbReference type="Pfam" id="PF10400"/>
    </source>
</evidence>
<protein>
    <submittedName>
        <fullName evidence="4">PadR family transcriptional regulator</fullName>
    </submittedName>
</protein>
<dbReference type="PANTHER" id="PTHR43252:SF2">
    <property type="entry name" value="TRANSCRIPTION REGULATOR, PADR-LIKE FAMILY"/>
    <property type="match status" value="1"/>
</dbReference>
<sequence>MLESIILGMVSDNDFTGYDIKKLIENGIGVFYKASYGSLYPALKRLTDKGCLTTYEKPQGGRKKIFYHITEEGQKQFFDWLVSPTDITEGTNTHLAKIYFFDNLSPEIREQQLLEYEINNRNYLRKLNDLENKYNKMENKECFYYKLSTLYYGICITQKTIQWCQHIRMQKPLSDLIQDKKS</sequence>
<evidence type="ECO:0000313" key="5">
    <source>
        <dbReference type="Proteomes" id="UP000260812"/>
    </source>
</evidence>
<dbReference type="Pfam" id="PF03551">
    <property type="entry name" value="PadR"/>
    <property type="match status" value="1"/>
</dbReference>
<dbReference type="Gene3D" id="1.10.10.10">
    <property type="entry name" value="Winged helix-like DNA-binding domain superfamily/Winged helix DNA-binding domain"/>
    <property type="match status" value="1"/>
</dbReference>
<dbReference type="InterPro" id="IPR036388">
    <property type="entry name" value="WH-like_DNA-bd_sf"/>
</dbReference>
<reference evidence="4" key="1">
    <citation type="submission" date="2018-08" db="EMBL/GenBank/DDBJ databases">
        <title>A genome reference for cultivated species of the human gut microbiota.</title>
        <authorList>
            <person name="Zou Y."/>
            <person name="Xue W."/>
            <person name="Luo G."/>
        </authorList>
    </citation>
    <scope>NUCLEOTIDE SEQUENCE [LARGE SCALE GENOMIC DNA]</scope>
    <source>
        <strain evidence="4">TF05-5AC</strain>
    </source>
</reference>
<name>A0A3E3I632_9FIRM</name>
<feature type="domain" description="Transcription regulator PadR C-terminal" evidence="3">
    <location>
        <begin position="95"/>
        <end position="167"/>
    </location>
</feature>
<feature type="coiled-coil region" evidence="1">
    <location>
        <begin position="113"/>
        <end position="140"/>
    </location>
</feature>
<evidence type="ECO:0000313" key="4">
    <source>
        <dbReference type="EMBL" id="RGE61097.1"/>
    </source>
</evidence>
<keyword evidence="5" id="KW-1185">Reference proteome</keyword>
<dbReference type="SUPFAM" id="SSF46785">
    <property type="entry name" value="Winged helix' DNA-binding domain"/>
    <property type="match status" value="1"/>
</dbReference>
<dbReference type="EMBL" id="QVLV01000006">
    <property type="protein sequence ID" value="RGE61097.1"/>
    <property type="molecule type" value="Genomic_DNA"/>
</dbReference>
<dbReference type="Pfam" id="PF10400">
    <property type="entry name" value="Vir_act_alpha_C"/>
    <property type="match status" value="1"/>
</dbReference>
<evidence type="ECO:0000256" key="1">
    <source>
        <dbReference type="SAM" id="Coils"/>
    </source>
</evidence>
<feature type="domain" description="Transcription regulator PadR N-terminal" evidence="2">
    <location>
        <begin position="6"/>
        <end position="77"/>
    </location>
</feature>
<proteinExistence type="predicted"/>
<dbReference type="GeneID" id="97987429"/>
<dbReference type="Gene3D" id="6.10.140.190">
    <property type="match status" value="1"/>
</dbReference>
<keyword evidence="1" id="KW-0175">Coiled coil</keyword>
<evidence type="ECO:0000259" key="2">
    <source>
        <dbReference type="Pfam" id="PF03551"/>
    </source>
</evidence>
<dbReference type="RefSeq" id="WP_102286915.1">
    <property type="nucleotide sequence ID" value="NZ_JBKUNB010000010.1"/>
</dbReference>
<dbReference type="Proteomes" id="UP000260812">
    <property type="component" value="Unassembled WGS sequence"/>
</dbReference>
<gene>
    <name evidence="4" type="ORF">DXC51_11220</name>
</gene>
<dbReference type="PANTHER" id="PTHR43252">
    <property type="entry name" value="TRANSCRIPTIONAL REGULATOR YQJI"/>
    <property type="match status" value="1"/>
</dbReference>
<dbReference type="InterPro" id="IPR005149">
    <property type="entry name" value="Tscrpt_reg_PadR_N"/>
</dbReference>
<accession>A0A3E3I632</accession>
<dbReference type="InterPro" id="IPR036390">
    <property type="entry name" value="WH_DNA-bd_sf"/>
</dbReference>
<comment type="caution">
    <text evidence="4">The sequence shown here is derived from an EMBL/GenBank/DDBJ whole genome shotgun (WGS) entry which is preliminary data.</text>
</comment>
<organism evidence="4 5">
    <name type="scientific">Eisenbergiella massiliensis</name>
    <dbReference type="NCBI Taxonomy" id="1720294"/>
    <lineage>
        <taxon>Bacteria</taxon>
        <taxon>Bacillati</taxon>
        <taxon>Bacillota</taxon>
        <taxon>Clostridia</taxon>
        <taxon>Lachnospirales</taxon>
        <taxon>Lachnospiraceae</taxon>
        <taxon>Eisenbergiella</taxon>
    </lineage>
</organism>
<dbReference type="AlphaFoldDB" id="A0A3E3I632"/>